<dbReference type="AlphaFoldDB" id="X0XCK7"/>
<evidence type="ECO:0000313" key="1">
    <source>
        <dbReference type="EMBL" id="GAG40830.1"/>
    </source>
</evidence>
<proteinExistence type="predicted"/>
<comment type="caution">
    <text evidence="1">The sequence shown here is derived from an EMBL/GenBank/DDBJ whole genome shotgun (WGS) entry which is preliminary data.</text>
</comment>
<accession>X0XCK7</accession>
<sequence length="29" mass="3118">YCILGMVGSASNLVTKKIMLSTKSECKIV</sequence>
<feature type="non-terminal residue" evidence="1">
    <location>
        <position position="1"/>
    </location>
</feature>
<organism evidence="1">
    <name type="scientific">marine sediment metagenome</name>
    <dbReference type="NCBI Taxonomy" id="412755"/>
    <lineage>
        <taxon>unclassified sequences</taxon>
        <taxon>metagenomes</taxon>
        <taxon>ecological metagenomes</taxon>
    </lineage>
</organism>
<gene>
    <name evidence="1" type="ORF">S01H1_62361</name>
</gene>
<protein>
    <submittedName>
        <fullName evidence="1">Uncharacterized protein</fullName>
    </submittedName>
</protein>
<dbReference type="EMBL" id="BARS01040954">
    <property type="protein sequence ID" value="GAG40830.1"/>
    <property type="molecule type" value="Genomic_DNA"/>
</dbReference>
<reference evidence="1" key="1">
    <citation type="journal article" date="2014" name="Front. Microbiol.">
        <title>High frequency of phylogenetically diverse reductive dehalogenase-homologous genes in deep subseafloor sedimentary metagenomes.</title>
        <authorList>
            <person name="Kawai M."/>
            <person name="Futagami T."/>
            <person name="Toyoda A."/>
            <person name="Takaki Y."/>
            <person name="Nishi S."/>
            <person name="Hori S."/>
            <person name="Arai W."/>
            <person name="Tsubouchi T."/>
            <person name="Morono Y."/>
            <person name="Uchiyama I."/>
            <person name="Ito T."/>
            <person name="Fujiyama A."/>
            <person name="Inagaki F."/>
            <person name="Takami H."/>
        </authorList>
    </citation>
    <scope>NUCLEOTIDE SEQUENCE</scope>
    <source>
        <strain evidence="1">Expedition CK06-06</strain>
    </source>
</reference>
<name>X0XCK7_9ZZZZ</name>